<dbReference type="OrthoDB" id="5917215at2"/>
<protein>
    <recommendedName>
        <fullName evidence="3">DUF2799 domain-containing protein</fullName>
    </recommendedName>
</protein>
<dbReference type="PROSITE" id="PS51257">
    <property type="entry name" value="PROKAR_LIPOPROTEIN"/>
    <property type="match status" value="1"/>
</dbReference>
<gene>
    <name evidence="1" type="ORF">CW354_07720</name>
</gene>
<dbReference type="EMBL" id="PJCH01000005">
    <property type="protein sequence ID" value="PQA88189.1"/>
    <property type="molecule type" value="Genomic_DNA"/>
</dbReference>
<dbReference type="RefSeq" id="WP_104829434.1">
    <property type="nucleotide sequence ID" value="NZ_PJCH01000005.1"/>
</dbReference>
<dbReference type="Pfam" id="PF10973">
    <property type="entry name" value="DUF2799"/>
    <property type="match status" value="1"/>
</dbReference>
<sequence>MQRYFGALLAAVFLSGCATELMSEEECLAGDWYGAGLEDGGEGRLLRAFDERAGLCEGYGAPADYEAYAQGRDLALGRLCTEGGGYAYARAGKSYLGVCRAEREPAFLSGYLEGQRIYWAEAARDRAENAYNSAVSSLDYHRDQLRRARKRLRDPDATEKQIKKARKNIDYHRDRIPYAERELDEALYELGRADEALSQTIDSTPAWRQSDEFAFRMGMFLEVHAFGRSEEAVDFCTDEFDGDFGRPECEMLAGKSVRDTRTGQVCVTGPAKLVLLRRGLSYGPFEEAAFIDVFQTFPRDENGRTARQSANYFVAMFDGEGRYLGAACPETP</sequence>
<comment type="caution">
    <text evidence="1">The sequence shown here is derived from an EMBL/GenBank/DDBJ whole genome shotgun (WGS) entry which is preliminary data.</text>
</comment>
<evidence type="ECO:0000313" key="1">
    <source>
        <dbReference type="EMBL" id="PQA88189.1"/>
    </source>
</evidence>
<organism evidence="1 2">
    <name type="scientific">Hyphococcus luteus</name>
    <dbReference type="NCBI Taxonomy" id="2058213"/>
    <lineage>
        <taxon>Bacteria</taxon>
        <taxon>Pseudomonadati</taxon>
        <taxon>Pseudomonadota</taxon>
        <taxon>Alphaproteobacteria</taxon>
        <taxon>Parvularculales</taxon>
        <taxon>Parvularculaceae</taxon>
        <taxon>Hyphococcus</taxon>
    </lineage>
</organism>
<dbReference type="AlphaFoldDB" id="A0A2S7K6T4"/>
<name>A0A2S7K6T4_9PROT</name>
<reference evidence="1 2" key="1">
    <citation type="submission" date="2017-12" db="EMBL/GenBank/DDBJ databases">
        <authorList>
            <person name="Hurst M.R.H."/>
        </authorList>
    </citation>
    <scope>NUCLEOTIDE SEQUENCE [LARGE SCALE GENOMIC DNA]</scope>
    <source>
        <strain evidence="1 2">SY-3-19</strain>
    </source>
</reference>
<evidence type="ECO:0000313" key="2">
    <source>
        <dbReference type="Proteomes" id="UP000239504"/>
    </source>
</evidence>
<evidence type="ECO:0008006" key="3">
    <source>
        <dbReference type="Google" id="ProtNLM"/>
    </source>
</evidence>
<dbReference type="InterPro" id="IPR021242">
    <property type="entry name" value="DUF2799"/>
</dbReference>
<keyword evidence="2" id="KW-1185">Reference proteome</keyword>
<proteinExistence type="predicted"/>
<accession>A0A2S7K6T4</accession>
<dbReference type="Proteomes" id="UP000239504">
    <property type="component" value="Unassembled WGS sequence"/>
</dbReference>